<name>W4FYC7_APHAT</name>
<dbReference type="SUPFAM" id="SSF53474">
    <property type="entry name" value="alpha/beta-Hydrolases"/>
    <property type="match status" value="1"/>
</dbReference>
<accession>W4FYC7</accession>
<proteinExistence type="predicted"/>
<organism evidence="2">
    <name type="scientific">Aphanomyces astaci</name>
    <name type="common">Crayfish plague agent</name>
    <dbReference type="NCBI Taxonomy" id="112090"/>
    <lineage>
        <taxon>Eukaryota</taxon>
        <taxon>Sar</taxon>
        <taxon>Stramenopiles</taxon>
        <taxon>Oomycota</taxon>
        <taxon>Saprolegniomycetes</taxon>
        <taxon>Saprolegniales</taxon>
        <taxon>Verrucalvaceae</taxon>
        <taxon>Aphanomyces</taxon>
    </lineage>
</organism>
<keyword evidence="1" id="KW-0472">Membrane</keyword>
<sequence>MAEANSPGGTSISVPCFISQLTADLACSSQMRPATPIEGVTASPKAYAPLDLQESASEQALPPPGPNTRQKRLRWFVVFAVVCGLVCVAVGAVAVTIVQATDNGHKAIITNLQLSAGLKFTLHFKRASLKVYGLDEATIFVAPRHQVQPGGAASSFQFDAIMTLQATPTQLDIYTLVDDKGYFSQSINGTTSAVRCLDPSLLPSFSLMESSVTESRVIDGVEGHTEITDKCVGGTLLSLTFAGESFVFCNSAANELTFAVGQDMDISIEYLADPLQLDSIQVPSTANEVALDCPSISRSSHPEPFWTAPRTHFLGRAFFDTLITSNYILSIDDFTCGCKGAKKPCLFVHGSGEATAGPPTSSFSSYWGDVSSPCCSSSTFVHWDTVSQGWDDAALQHEFCKAAADAATQSSSGVIGSLILVTHSMGNVIASGAIASNVCTFSNDVTWVSLASPQQGSQAVNLLQQQCRDGGWSNILKVPLSWAGYCPPAHAYLSLRHQSTVNRDKQAAFVAGQWARREYVSHAACGVSGFGLKSIYSEPLALVDKMAKHASASDGLVDFNSCSVGLNTNDFGGTSSQHYVGPFNHADLSFRTGDGWWGDNRKPLKWFQCLL</sequence>
<dbReference type="RefSeq" id="XP_009838643.1">
    <property type="nucleotide sequence ID" value="XM_009840341.1"/>
</dbReference>
<dbReference type="Gene3D" id="3.40.50.1820">
    <property type="entry name" value="alpha/beta hydrolase"/>
    <property type="match status" value="1"/>
</dbReference>
<dbReference type="VEuPathDB" id="FungiDB:H257_12940"/>
<protein>
    <submittedName>
        <fullName evidence="2">Uncharacterized protein</fullName>
    </submittedName>
</protein>
<dbReference type="PANTHER" id="PTHR22538:SF1">
    <property type="entry name" value="VWFD DOMAIN-CONTAINING PROTEIN"/>
    <property type="match status" value="1"/>
</dbReference>
<dbReference type="GeneID" id="20814936"/>
<dbReference type="EMBL" id="KI913157">
    <property type="protein sequence ID" value="ETV71794.1"/>
    <property type="molecule type" value="Genomic_DNA"/>
</dbReference>
<dbReference type="InterPro" id="IPR029058">
    <property type="entry name" value="AB_hydrolase_fold"/>
</dbReference>
<keyword evidence="1" id="KW-1133">Transmembrane helix</keyword>
<reference evidence="2" key="1">
    <citation type="submission" date="2013-12" db="EMBL/GenBank/DDBJ databases">
        <title>The Genome Sequence of Aphanomyces astaci APO3.</title>
        <authorList>
            <consortium name="The Broad Institute Genomics Platform"/>
            <person name="Russ C."/>
            <person name="Tyler B."/>
            <person name="van West P."/>
            <person name="Dieguez-Uribeondo J."/>
            <person name="Young S.K."/>
            <person name="Zeng Q."/>
            <person name="Gargeya S."/>
            <person name="Fitzgerald M."/>
            <person name="Abouelleil A."/>
            <person name="Alvarado L."/>
            <person name="Chapman S.B."/>
            <person name="Gainer-Dewar J."/>
            <person name="Goldberg J."/>
            <person name="Griggs A."/>
            <person name="Gujja S."/>
            <person name="Hansen M."/>
            <person name="Howarth C."/>
            <person name="Imamovic A."/>
            <person name="Ireland A."/>
            <person name="Larimer J."/>
            <person name="McCowan C."/>
            <person name="Murphy C."/>
            <person name="Pearson M."/>
            <person name="Poon T.W."/>
            <person name="Priest M."/>
            <person name="Roberts A."/>
            <person name="Saif S."/>
            <person name="Shea T."/>
            <person name="Sykes S."/>
            <person name="Wortman J."/>
            <person name="Nusbaum C."/>
            <person name="Birren B."/>
        </authorList>
    </citation>
    <scope>NUCLEOTIDE SEQUENCE [LARGE SCALE GENOMIC DNA]</scope>
    <source>
        <strain evidence="2">APO3</strain>
    </source>
</reference>
<dbReference type="OrthoDB" id="95392at2759"/>
<feature type="transmembrane region" description="Helical" evidence="1">
    <location>
        <begin position="75"/>
        <end position="98"/>
    </location>
</feature>
<dbReference type="AlphaFoldDB" id="W4FYC7"/>
<evidence type="ECO:0000313" key="2">
    <source>
        <dbReference type="EMBL" id="ETV71794.1"/>
    </source>
</evidence>
<evidence type="ECO:0000256" key="1">
    <source>
        <dbReference type="SAM" id="Phobius"/>
    </source>
</evidence>
<gene>
    <name evidence="2" type="ORF">H257_12940</name>
</gene>
<keyword evidence="1" id="KW-0812">Transmembrane</keyword>
<dbReference type="PANTHER" id="PTHR22538">
    <property type="entry name" value="CILIA- AND FLAGELLA-ASSOCIATED PROTEIN 74"/>
    <property type="match status" value="1"/>
</dbReference>